<reference evidence="2" key="1">
    <citation type="submission" date="2019-11" db="EMBL/GenBank/DDBJ databases">
        <authorList>
            <person name="Feng L."/>
        </authorList>
    </citation>
    <scope>NUCLEOTIDE SEQUENCE</scope>
    <source>
        <strain evidence="2">CTertiumLFYP3</strain>
    </source>
</reference>
<dbReference type="PANTHER" id="PTHR43792:SF1">
    <property type="entry name" value="N-ACETYLTRANSFERASE DOMAIN-CONTAINING PROTEIN"/>
    <property type="match status" value="1"/>
</dbReference>
<dbReference type="GO" id="GO:0004145">
    <property type="term" value="F:diamine N-acetyltransferase activity"/>
    <property type="evidence" value="ECO:0007669"/>
    <property type="project" value="UniProtKB-EC"/>
</dbReference>
<dbReference type="Gene3D" id="3.40.630.30">
    <property type="match status" value="1"/>
</dbReference>
<dbReference type="InterPro" id="IPR016181">
    <property type="entry name" value="Acyl_CoA_acyltransferase"/>
</dbReference>
<dbReference type="SUPFAM" id="SSF55729">
    <property type="entry name" value="Acyl-CoA N-acyltransferases (Nat)"/>
    <property type="match status" value="1"/>
</dbReference>
<dbReference type="AlphaFoldDB" id="A0A6N3AF03"/>
<protein>
    <submittedName>
        <fullName evidence="2">Spermine/spermidine acetyltransferase</fullName>
        <ecNumber evidence="2">2.3.1.57</ecNumber>
    </submittedName>
</protein>
<dbReference type="PANTHER" id="PTHR43792">
    <property type="entry name" value="GNAT FAMILY, PUTATIVE (AFU_ORTHOLOGUE AFUA_3G00765)-RELATED-RELATED"/>
    <property type="match status" value="1"/>
</dbReference>
<keyword evidence="2" id="KW-0012">Acyltransferase</keyword>
<sequence>MNLKIKNVDDYNYNEAISLRVKSGQESFIETVEESLEEAKELSLWRPVGIYDNSEIIGFAMYGRWEKKDSHGQVWLDRFMIGDDFQGKGYGKESLKVILDLIHKEYDCNEIYLSIYGNNTFAIDLYKKFGFDFTGEFDRNGELVMKLEV</sequence>
<keyword evidence="2" id="KW-0808">Transferase</keyword>
<dbReference type="InterPro" id="IPR051531">
    <property type="entry name" value="N-acetyltransferase"/>
</dbReference>
<dbReference type="Pfam" id="PF00583">
    <property type="entry name" value="Acetyltransf_1"/>
    <property type="match status" value="1"/>
</dbReference>
<proteinExistence type="predicted"/>
<dbReference type="Gene3D" id="1.10.287.900">
    <property type="entry name" value="The crystal structure of the spermine/spermidine acetyltransferase from enterococcus faecali"/>
    <property type="match status" value="1"/>
</dbReference>
<feature type="domain" description="N-acetyltransferase" evidence="1">
    <location>
        <begin position="3"/>
        <end position="149"/>
    </location>
</feature>
<gene>
    <name evidence="2" type="primary">bltD_1</name>
    <name evidence="2" type="ORF">CTLFYP3_00918</name>
</gene>
<evidence type="ECO:0000313" key="2">
    <source>
        <dbReference type="EMBL" id="VYT88436.1"/>
    </source>
</evidence>
<dbReference type="RefSeq" id="WP_156625427.1">
    <property type="nucleotide sequence ID" value="NZ_CACRTO010000008.1"/>
</dbReference>
<dbReference type="InterPro" id="IPR000182">
    <property type="entry name" value="GNAT_dom"/>
</dbReference>
<dbReference type="InterPro" id="IPR027455">
    <property type="entry name" value="Sper_AcTfrase_N"/>
</dbReference>
<evidence type="ECO:0000259" key="1">
    <source>
        <dbReference type="PROSITE" id="PS51186"/>
    </source>
</evidence>
<dbReference type="EC" id="2.3.1.57" evidence="2"/>
<dbReference type="CDD" id="cd04301">
    <property type="entry name" value="NAT_SF"/>
    <property type="match status" value="1"/>
</dbReference>
<accession>A0A6N3AF03</accession>
<dbReference type="PROSITE" id="PS51186">
    <property type="entry name" value="GNAT"/>
    <property type="match status" value="1"/>
</dbReference>
<dbReference type="EMBL" id="CACRTO010000008">
    <property type="protein sequence ID" value="VYT88436.1"/>
    <property type="molecule type" value="Genomic_DNA"/>
</dbReference>
<organism evidence="2">
    <name type="scientific">Clostridium tertium</name>
    <dbReference type="NCBI Taxonomy" id="1559"/>
    <lineage>
        <taxon>Bacteria</taxon>
        <taxon>Bacillati</taxon>
        <taxon>Bacillota</taxon>
        <taxon>Clostridia</taxon>
        <taxon>Eubacteriales</taxon>
        <taxon>Clostridiaceae</taxon>
        <taxon>Clostridium</taxon>
    </lineage>
</organism>
<name>A0A6N3AF03_9CLOT</name>